<dbReference type="Proteomes" id="UP000006663">
    <property type="component" value="Chromosome"/>
</dbReference>
<dbReference type="Proteomes" id="UP000011585">
    <property type="component" value="Unassembled WGS sequence"/>
</dbReference>
<reference evidence="2 4" key="2">
    <citation type="journal article" date="2014" name="PLoS Genet.">
        <title>Phylogenetically driven sequencing of extremely halophilic archaea reveals strategies for static and dynamic osmo-response.</title>
        <authorList>
            <person name="Becker E.A."/>
            <person name="Seitzer P.M."/>
            <person name="Tritt A."/>
            <person name="Larsen D."/>
            <person name="Krusor M."/>
            <person name="Yao A.I."/>
            <person name="Wu D."/>
            <person name="Madern D."/>
            <person name="Eisen J.A."/>
            <person name="Darling A.E."/>
            <person name="Facciotti M.T."/>
        </authorList>
    </citation>
    <scope>NUCLEOTIDE SEQUENCE [LARGE SCALE GENOMIC DNA]</scope>
    <source>
        <strain evidence="2 4">DSM 11551</strain>
    </source>
</reference>
<evidence type="ECO:0000313" key="4">
    <source>
        <dbReference type="Proteomes" id="UP000011585"/>
    </source>
</evidence>
<dbReference type="RefSeq" id="WP_006056849.1">
    <property type="nucleotide sequence ID" value="NC_014729.1"/>
</dbReference>
<organism evidence="1 3">
    <name type="scientific">Halogeometricum borinquense (strain ATCC 700274 / DSM 11551 / JCM 10706 / KCTC 4070 / PR3)</name>
    <dbReference type="NCBI Taxonomy" id="469382"/>
    <lineage>
        <taxon>Archaea</taxon>
        <taxon>Methanobacteriati</taxon>
        <taxon>Methanobacteriota</taxon>
        <taxon>Stenosarchaea group</taxon>
        <taxon>Halobacteria</taxon>
        <taxon>Halobacteriales</taxon>
        <taxon>Haloferacaceae</taxon>
        <taxon>Halogeometricum</taxon>
    </lineage>
</organism>
<evidence type="ECO:0008006" key="5">
    <source>
        <dbReference type="Google" id="ProtNLM"/>
    </source>
</evidence>
<evidence type="ECO:0000313" key="2">
    <source>
        <dbReference type="EMBL" id="ELY23623.1"/>
    </source>
</evidence>
<reference evidence="1 3" key="1">
    <citation type="journal article" date="2009" name="Stand. Genomic Sci.">
        <title>Complete genome sequence of Halogeometricum borinquense type strain (PR3).</title>
        <authorList>
            <person name="Malfatti S."/>
            <person name="Tindall B.J."/>
            <person name="Schneider S."/>
            <person name="Fahnrich R."/>
            <person name="Lapidus A."/>
            <person name="Labuttii K."/>
            <person name="Copeland A."/>
            <person name="Glavina Del Rio T."/>
            <person name="Nolan M."/>
            <person name="Chen F."/>
            <person name="Lucas S."/>
            <person name="Tice H."/>
            <person name="Cheng J.F."/>
            <person name="Bruce D."/>
            <person name="Goodwin L."/>
            <person name="Pitluck S."/>
            <person name="Anderson I."/>
            <person name="Pati A."/>
            <person name="Ivanova N."/>
            <person name="Mavromatis K."/>
            <person name="Chen A."/>
            <person name="Palaniappan K."/>
            <person name="D'haeseleer P."/>
            <person name="Goker M."/>
            <person name="Bristow J."/>
            <person name="Eisen J.A."/>
            <person name="Markowitz V."/>
            <person name="Hugenholtz P."/>
            <person name="Kyrpides N.C."/>
            <person name="Klenk H.P."/>
            <person name="Chain P."/>
        </authorList>
    </citation>
    <scope>NUCLEOTIDE SEQUENCE [LARGE SCALE GENOMIC DNA]</scope>
    <source>
        <strain evidence="3">ATCC 700274 / DSM 11551 / JCM 10706 / KCTC 4070 / PR3</strain>
        <strain evidence="1">PR 3</strain>
    </source>
</reference>
<accession>E4NPM6</accession>
<proteinExistence type="predicted"/>
<protein>
    <recommendedName>
        <fullName evidence="5">Small CPxCG-related zinc finger protein</fullName>
    </recommendedName>
</protein>
<dbReference type="eggNOG" id="arCOG10636">
    <property type="taxonomic scope" value="Archaea"/>
</dbReference>
<keyword evidence="3" id="KW-1185">Reference proteome</keyword>
<dbReference type="OrthoDB" id="338670at2157"/>
<gene>
    <name evidence="1" type="ordered locus">Hbor_21320</name>
    <name evidence="2" type="ORF">C499_17769</name>
</gene>
<evidence type="ECO:0000313" key="1">
    <source>
        <dbReference type="EMBL" id="ADQ67696.1"/>
    </source>
</evidence>
<dbReference type="EMBL" id="AOHT01000051">
    <property type="protein sequence ID" value="ELY23623.1"/>
    <property type="molecule type" value="Genomic_DNA"/>
</dbReference>
<name>E4NPM6_HALBP</name>
<evidence type="ECO:0000313" key="3">
    <source>
        <dbReference type="Proteomes" id="UP000006663"/>
    </source>
</evidence>
<dbReference type="KEGG" id="hbo:Hbor_21320"/>
<dbReference type="AlphaFoldDB" id="E4NPM6"/>
<dbReference type="HOGENOM" id="CLU_210685_0_0_2"/>
<dbReference type="STRING" id="469382.Hbor_21320"/>
<dbReference type="EMBL" id="CP001690">
    <property type="protein sequence ID" value="ADQ67696.1"/>
    <property type="molecule type" value="Genomic_DNA"/>
</dbReference>
<sequence length="58" mass="6066">MAFEWVSYFECTACGGLERADAVGYDSLGYPECPNCGTRTGPLAGSGHGTWTGSEALD</sequence>
<dbReference type="GeneID" id="54124665"/>